<accession>A0A3M7RDA7</accession>
<organism evidence="1 2">
    <name type="scientific">Brachionus plicatilis</name>
    <name type="common">Marine rotifer</name>
    <name type="synonym">Brachionus muelleri</name>
    <dbReference type="NCBI Taxonomy" id="10195"/>
    <lineage>
        <taxon>Eukaryota</taxon>
        <taxon>Metazoa</taxon>
        <taxon>Spiralia</taxon>
        <taxon>Gnathifera</taxon>
        <taxon>Rotifera</taxon>
        <taxon>Eurotatoria</taxon>
        <taxon>Monogononta</taxon>
        <taxon>Pseudotrocha</taxon>
        <taxon>Ploima</taxon>
        <taxon>Brachionidae</taxon>
        <taxon>Brachionus</taxon>
    </lineage>
</organism>
<dbReference type="AlphaFoldDB" id="A0A3M7RDA7"/>
<dbReference type="Proteomes" id="UP000276133">
    <property type="component" value="Unassembled WGS sequence"/>
</dbReference>
<gene>
    <name evidence="1" type="ORF">BpHYR1_050122</name>
</gene>
<name>A0A3M7RDA7_BRAPC</name>
<reference evidence="1 2" key="1">
    <citation type="journal article" date="2018" name="Sci. Rep.">
        <title>Genomic signatures of local adaptation to the degree of environmental predictability in rotifers.</title>
        <authorList>
            <person name="Franch-Gras L."/>
            <person name="Hahn C."/>
            <person name="Garcia-Roger E.M."/>
            <person name="Carmona M.J."/>
            <person name="Serra M."/>
            <person name="Gomez A."/>
        </authorList>
    </citation>
    <scope>NUCLEOTIDE SEQUENCE [LARGE SCALE GENOMIC DNA]</scope>
    <source>
        <strain evidence="1">HYR1</strain>
    </source>
</reference>
<protein>
    <submittedName>
        <fullName evidence="1">Uncharacterized protein</fullName>
    </submittedName>
</protein>
<proteinExistence type="predicted"/>
<evidence type="ECO:0000313" key="2">
    <source>
        <dbReference type="Proteomes" id="UP000276133"/>
    </source>
</evidence>
<evidence type="ECO:0000313" key="1">
    <source>
        <dbReference type="EMBL" id="RNA21285.1"/>
    </source>
</evidence>
<comment type="caution">
    <text evidence="1">The sequence shown here is derived from an EMBL/GenBank/DDBJ whole genome shotgun (WGS) entry which is preliminary data.</text>
</comment>
<dbReference type="EMBL" id="REGN01003700">
    <property type="protein sequence ID" value="RNA21285.1"/>
    <property type="molecule type" value="Genomic_DNA"/>
</dbReference>
<sequence length="59" mass="6967">MIFSRSIASQSKMILVHATASFKILLKKRKLNKEEVSEMEFNYDKFLNKYTVLIKNDII</sequence>
<keyword evidence="2" id="KW-1185">Reference proteome</keyword>